<comment type="similarity">
    <text evidence="1">Belongs to the SCO1/2 family.</text>
</comment>
<keyword evidence="4" id="KW-0472">Membrane</keyword>
<dbReference type="Gene3D" id="3.40.30.10">
    <property type="entry name" value="Glutaredoxin"/>
    <property type="match status" value="1"/>
</dbReference>
<comment type="caution">
    <text evidence="5">The sequence shown here is derived from an EMBL/GenBank/DDBJ whole genome shotgun (WGS) entry which is preliminary data.</text>
</comment>
<feature type="binding site" evidence="2">
    <location>
        <position position="81"/>
    </location>
    <ligand>
        <name>Cu cation</name>
        <dbReference type="ChEBI" id="CHEBI:23378"/>
    </ligand>
</feature>
<accession>A0A4R9GMF4</accession>
<gene>
    <name evidence="5" type="ORF">EHO61_12550</name>
</gene>
<keyword evidence="4" id="KW-1133">Transmembrane helix</keyword>
<dbReference type="CDD" id="cd02968">
    <property type="entry name" value="SCO"/>
    <property type="match status" value="1"/>
</dbReference>
<evidence type="ECO:0000256" key="4">
    <source>
        <dbReference type="SAM" id="Phobius"/>
    </source>
</evidence>
<reference evidence="5" key="1">
    <citation type="journal article" date="2019" name="PLoS Negl. Trop. Dis.">
        <title>Revisiting the worldwide diversity of Leptospira species in the environment.</title>
        <authorList>
            <person name="Vincent A.T."/>
            <person name="Schiettekatte O."/>
            <person name="Bourhy P."/>
            <person name="Veyrier F.J."/>
            <person name="Picardeau M."/>
        </authorList>
    </citation>
    <scope>NUCLEOTIDE SEQUENCE [LARGE SCALE GENOMIC DNA]</scope>
    <source>
        <strain evidence="5">SCS5</strain>
    </source>
</reference>
<feature type="transmembrane region" description="Helical" evidence="4">
    <location>
        <begin position="7"/>
        <end position="30"/>
    </location>
</feature>
<organism evidence="5 6">
    <name type="scientific">Leptospira fluminis</name>
    <dbReference type="NCBI Taxonomy" id="2484979"/>
    <lineage>
        <taxon>Bacteria</taxon>
        <taxon>Pseudomonadati</taxon>
        <taxon>Spirochaetota</taxon>
        <taxon>Spirochaetia</taxon>
        <taxon>Leptospirales</taxon>
        <taxon>Leptospiraceae</taxon>
        <taxon>Leptospira</taxon>
    </lineage>
</organism>
<evidence type="ECO:0000313" key="6">
    <source>
        <dbReference type="Proteomes" id="UP000297855"/>
    </source>
</evidence>
<evidence type="ECO:0000256" key="2">
    <source>
        <dbReference type="PIRSR" id="PIRSR603782-1"/>
    </source>
</evidence>
<evidence type="ECO:0000256" key="1">
    <source>
        <dbReference type="ARBA" id="ARBA00010996"/>
    </source>
</evidence>
<name>A0A4R9GMF4_9LEPT</name>
<feature type="disulfide bond" description="Redox-active" evidence="3">
    <location>
        <begin position="77"/>
        <end position="81"/>
    </location>
</feature>
<keyword evidence="6" id="KW-1185">Reference proteome</keyword>
<evidence type="ECO:0000313" key="5">
    <source>
        <dbReference type="EMBL" id="TGK17239.1"/>
    </source>
</evidence>
<dbReference type="OrthoDB" id="9811998at2"/>
<protein>
    <submittedName>
        <fullName evidence="5">SCO family protein</fullName>
    </submittedName>
</protein>
<feature type="binding site" evidence="2">
    <location>
        <position position="169"/>
    </location>
    <ligand>
        <name>Cu cation</name>
        <dbReference type="ChEBI" id="CHEBI:23378"/>
    </ligand>
</feature>
<dbReference type="Proteomes" id="UP000297855">
    <property type="component" value="Unassembled WGS sequence"/>
</dbReference>
<keyword evidence="4" id="KW-0812">Transmembrane</keyword>
<keyword evidence="3" id="KW-1015">Disulfide bond</keyword>
<dbReference type="PANTHER" id="PTHR12151">
    <property type="entry name" value="ELECTRON TRANSPORT PROTIN SCO1/SENC FAMILY MEMBER"/>
    <property type="match status" value="1"/>
</dbReference>
<dbReference type="InterPro" id="IPR003782">
    <property type="entry name" value="SCO1/SenC"/>
</dbReference>
<dbReference type="AlphaFoldDB" id="A0A4R9GMF4"/>
<proteinExistence type="inferred from homology"/>
<dbReference type="RefSeq" id="WP_135813928.1">
    <property type="nucleotide sequence ID" value="NZ_RQEV01000012.1"/>
</dbReference>
<dbReference type="PANTHER" id="PTHR12151:SF25">
    <property type="entry name" value="LINALOOL DEHYDRATASE_ISOMERASE DOMAIN-CONTAINING PROTEIN"/>
    <property type="match status" value="1"/>
</dbReference>
<feature type="binding site" evidence="2">
    <location>
        <position position="77"/>
    </location>
    <ligand>
        <name>Cu cation</name>
        <dbReference type="ChEBI" id="CHEBI:23378"/>
    </ligand>
</feature>
<dbReference type="InterPro" id="IPR036249">
    <property type="entry name" value="Thioredoxin-like_sf"/>
</dbReference>
<keyword evidence="2" id="KW-0479">Metal-binding</keyword>
<evidence type="ECO:0000256" key="3">
    <source>
        <dbReference type="PIRSR" id="PIRSR603782-2"/>
    </source>
</evidence>
<sequence>MRSRTDYYKILIGVAVVAVGIGVGFLPSYFEKKKEFAGEEPVIEWKTAIVKNSKGIETKLSGLEGKLFLVYFGFSHCPDLCPLALEEMGRAYRLLGPDSSRIVPVFVSIDPERDTPEVLEKYAEGFPDRALKAFTGGRDQIEALQRGFGVVSKKVPLPQGKVGGYGVDHTLVLYLVDRNGNILSAYPTGTSPEELSKGIRHWLRNI</sequence>
<dbReference type="SUPFAM" id="SSF52833">
    <property type="entry name" value="Thioredoxin-like"/>
    <property type="match status" value="1"/>
</dbReference>
<dbReference type="Pfam" id="PF02630">
    <property type="entry name" value="SCO1-SenC"/>
    <property type="match status" value="1"/>
</dbReference>
<dbReference type="EMBL" id="RQEV01000012">
    <property type="protein sequence ID" value="TGK17239.1"/>
    <property type="molecule type" value="Genomic_DNA"/>
</dbReference>
<keyword evidence="2" id="KW-0186">Copper</keyword>
<dbReference type="GO" id="GO:0046872">
    <property type="term" value="F:metal ion binding"/>
    <property type="evidence" value="ECO:0007669"/>
    <property type="project" value="UniProtKB-KW"/>
</dbReference>